<dbReference type="RefSeq" id="WP_014992028.1">
    <property type="nucleotide sequence ID" value="NC_018690.1"/>
</dbReference>
<dbReference type="Proteomes" id="UP000006303">
    <property type="component" value="Chromosome"/>
</dbReference>
<dbReference type="OrthoDB" id="9011866at2"/>
<gene>
    <name evidence="1" type="ORF">ASU2_06615</name>
</gene>
<proteinExistence type="predicted"/>
<dbReference type="AlphaFoldDB" id="K0G513"/>
<evidence type="ECO:0000313" key="1">
    <source>
        <dbReference type="EMBL" id="AFU19461.1"/>
    </source>
</evidence>
<dbReference type="HOGENOM" id="CLU_3163708_0_0_6"/>
<name>K0G513_ACTSU</name>
<sequence length="47" mass="5694">MIFGNPDKFAIHCDIVEEWNDDSFWYNGIYDIYIQGKKSIKNYLFQN</sequence>
<organism evidence="1 2">
    <name type="scientific">Actinobacillus suis H91-0380</name>
    <dbReference type="NCBI Taxonomy" id="696748"/>
    <lineage>
        <taxon>Bacteria</taxon>
        <taxon>Pseudomonadati</taxon>
        <taxon>Pseudomonadota</taxon>
        <taxon>Gammaproteobacteria</taxon>
        <taxon>Pasteurellales</taxon>
        <taxon>Pasteurellaceae</taxon>
        <taxon>Actinobacillus</taxon>
    </lineage>
</organism>
<reference evidence="1 2" key="1">
    <citation type="journal article" date="2012" name="J. Bacteriol.">
        <title>Complete Genome Sequence of Actinobacillus suis H91-0380, a Virulent Serotype O2 Strain.</title>
        <authorList>
            <person name="Macinnes J.I."/>
            <person name="Mackinnon J."/>
            <person name="Bujold A.R."/>
            <person name="Ziebell K."/>
            <person name="Kropinski A.M."/>
            <person name="Nash J.H."/>
        </authorList>
    </citation>
    <scope>NUCLEOTIDE SEQUENCE [LARGE SCALE GENOMIC DNA]</scope>
    <source>
        <strain evidence="1 2">H91-0380</strain>
    </source>
</reference>
<protein>
    <submittedName>
        <fullName evidence="1">Uncharacterized protein</fullName>
    </submittedName>
</protein>
<dbReference type="Pfam" id="PF15593">
    <property type="entry name" value="Imm42"/>
    <property type="match status" value="1"/>
</dbReference>
<evidence type="ECO:0000313" key="2">
    <source>
        <dbReference type="Proteomes" id="UP000006303"/>
    </source>
</evidence>
<dbReference type="InterPro" id="IPR028958">
    <property type="entry name" value="Imm42"/>
</dbReference>
<dbReference type="EMBL" id="CP003875">
    <property type="protein sequence ID" value="AFU19461.1"/>
    <property type="molecule type" value="Genomic_DNA"/>
</dbReference>
<dbReference type="GeneID" id="99991300"/>
<dbReference type="KEGG" id="asi:ASU2_06615"/>
<accession>K0G513</accession>